<keyword evidence="3" id="KW-0677">Repeat</keyword>
<reference evidence="7" key="1">
    <citation type="submission" date="2020-11" db="EMBL/GenBank/DDBJ databases">
        <authorList>
            <person name="Tran Van P."/>
        </authorList>
    </citation>
    <scope>NUCLEOTIDE SEQUENCE</scope>
</reference>
<dbReference type="GO" id="GO:0045180">
    <property type="term" value="C:basal cortex"/>
    <property type="evidence" value="ECO:0007669"/>
    <property type="project" value="TreeGrafter"/>
</dbReference>
<dbReference type="SUPFAM" id="SSF48371">
    <property type="entry name" value="ARM repeat"/>
    <property type="match status" value="1"/>
</dbReference>
<dbReference type="GO" id="GO:1902903">
    <property type="term" value="P:regulation of supramolecular fiber organization"/>
    <property type="evidence" value="ECO:0007669"/>
    <property type="project" value="UniProtKB-ARBA"/>
</dbReference>
<feature type="repeat" description="HEAT" evidence="5">
    <location>
        <begin position="163"/>
        <end position="201"/>
    </location>
</feature>
<dbReference type="PROSITE" id="PS50077">
    <property type="entry name" value="HEAT_REPEAT"/>
    <property type="match status" value="1"/>
</dbReference>
<organism evidence="7">
    <name type="scientific">Notodromas monacha</name>
    <dbReference type="NCBI Taxonomy" id="399045"/>
    <lineage>
        <taxon>Eukaryota</taxon>
        <taxon>Metazoa</taxon>
        <taxon>Ecdysozoa</taxon>
        <taxon>Arthropoda</taxon>
        <taxon>Crustacea</taxon>
        <taxon>Oligostraca</taxon>
        <taxon>Ostracoda</taxon>
        <taxon>Podocopa</taxon>
        <taxon>Podocopida</taxon>
        <taxon>Cypridocopina</taxon>
        <taxon>Cypridoidea</taxon>
        <taxon>Cyprididae</taxon>
        <taxon>Notodromas</taxon>
    </lineage>
</organism>
<dbReference type="Gene3D" id="1.25.10.10">
    <property type="entry name" value="Leucine-rich Repeat Variant"/>
    <property type="match status" value="1"/>
</dbReference>
<dbReference type="InterPro" id="IPR016024">
    <property type="entry name" value="ARM-type_fold"/>
</dbReference>
<evidence type="ECO:0000259" key="6">
    <source>
        <dbReference type="SMART" id="SM01349"/>
    </source>
</evidence>
<keyword evidence="8" id="KW-1185">Reference proteome</keyword>
<dbReference type="GO" id="GO:0005881">
    <property type="term" value="C:cytoplasmic microtubule"/>
    <property type="evidence" value="ECO:0007669"/>
    <property type="project" value="TreeGrafter"/>
</dbReference>
<accession>A0A7R9BG72</accession>
<comment type="subcellular location">
    <subcellularLocation>
        <location evidence="1">Cytoplasm</location>
        <location evidence="1">Cytoskeleton</location>
    </subcellularLocation>
</comment>
<name>A0A7R9BG72_9CRUS</name>
<evidence type="ECO:0000313" key="8">
    <source>
        <dbReference type="Proteomes" id="UP000678499"/>
    </source>
</evidence>
<evidence type="ECO:0000256" key="2">
    <source>
        <dbReference type="ARBA" id="ARBA00022490"/>
    </source>
</evidence>
<dbReference type="EMBL" id="OA882221">
    <property type="protein sequence ID" value="CAD7273882.1"/>
    <property type="molecule type" value="Genomic_DNA"/>
</dbReference>
<dbReference type="GO" id="GO:0072686">
    <property type="term" value="C:mitotic spindle"/>
    <property type="evidence" value="ECO:0007669"/>
    <property type="project" value="TreeGrafter"/>
</dbReference>
<feature type="domain" description="TOG" evidence="6">
    <location>
        <begin position="1"/>
        <end position="228"/>
    </location>
</feature>
<dbReference type="GO" id="GO:0040001">
    <property type="term" value="P:establishment of mitotic spindle localization"/>
    <property type="evidence" value="ECO:0007669"/>
    <property type="project" value="TreeGrafter"/>
</dbReference>
<protein>
    <recommendedName>
        <fullName evidence="6">TOG domain-containing protein</fullName>
    </recommendedName>
</protein>
<evidence type="ECO:0000313" key="7">
    <source>
        <dbReference type="EMBL" id="CAD7273882.1"/>
    </source>
</evidence>
<evidence type="ECO:0000256" key="5">
    <source>
        <dbReference type="PROSITE-ProRule" id="PRU00103"/>
    </source>
</evidence>
<keyword evidence="4" id="KW-0206">Cytoskeleton</keyword>
<gene>
    <name evidence="7" type="ORF">NMOB1V02_LOCUS1750</name>
</gene>
<evidence type="ECO:0000256" key="1">
    <source>
        <dbReference type="ARBA" id="ARBA00004245"/>
    </source>
</evidence>
<sequence length="241" mass="27101">MAGIDEFIPLLNTADTKKKLAVGASIITFLEDPDNSIVCEDIGRFVDLITGWINSSHYKICQNGIDILCLILDRMKEAFRPYLSKSLPAAVDRLGDQRDVVRNSAHIFIMRLLETDVLTPQLLFERLAPSFAHKSNKVREELMVCLQNVLNEYGANALSLSRLMPNLVKLLSDPQATVREVAVTTMVEIYRHVGEKMRADLMKKYNLPAAKMQVLSAKFDEVRDSGTMLALATNVFTRPME</sequence>
<dbReference type="PANTHER" id="PTHR21567:SF9">
    <property type="entry name" value="CLIP-ASSOCIATING PROTEIN"/>
    <property type="match status" value="1"/>
</dbReference>
<dbReference type="InterPro" id="IPR024395">
    <property type="entry name" value="CLASP_N_dom"/>
</dbReference>
<proteinExistence type="predicted"/>
<dbReference type="PANTHER" id="PTHR21567">
    <property type="entry name" value="CLASP"/>
    <property type="match status" value="1"/>
</dbReference>
<dbReference type="OrthoDB" id="46159at2759"/>
<dbReference type="AlphaFoldDB" id="A0A7R9BG72"/>
<evidence type="ECO:0000256" key="3">
    <source>
        <dbReference type="ARBA" id="ARBA00022737"/>
    </source>
</evidence>
<dbReference type="InterPro" id="IPR011989">
    <property type="entry name" value="ARM-like"/>
</dbReference>
<dbReference type="InterPro" id="IPR021133">
    <property type="entry name" value="HEAT_type_2"/>
</dbReference>
<evidence type="ECO:0000256" key="4">
    <source>
        <dbReference type="ARBA" id="ARBA00023212"/>
    </source>
</evidence>
<dbReference type="GO" id="GO:0031110">
    <property type="term" value="P:regulation of microtubule polymerization or depolymerization"/>
    <property type="evidence" value="ECO:0007669"/>
    <property type="project" value="UniProtKB-ARBA"/>
</dbReference>
<dbReference type="GO" id="GO:0008017">
    <property type="term" value="F:microtubule binding"/>
    <property type="evidence" value="ECO:0007669"/>
    <property type="project" value="TreeGrafter"/>
</dbReference>
<keyword evidence="2" id="KW-0963">Cytoplasm</keyword>
<dbReference type="Pfam" id="PF12348">
    <property type="entry name" value="CLASP_N"/>
    <property type="match status" value="1"/>
</dbReference>
<dbReference type="GO" id="GO:0005815">
    <property type="term" value="C:microtubule organizing center"/>
    <property type="evidence" value="ECO:0007669"/>
    <property type="project" value="TreeGrafter"/>
</dbReference>
<dbReference type="GO" id="GO:0000776">
    <property type="term" value="C:kinetochore"/>
    <property type="evidence" value="ECO:0007669"/>
    <property type="project" value="TreeGrafter"/>
</dbReference>
<dbReference type="SMART" id="SM01349">
    <property type="entry name" value="TOG"/>
    <property type="match status" value="1"/>
</dbReference>
<dbReference type="Proteomes" id="UP000678499">
    <property type="component" value="Unassembled WGS sequence"/>
</dbReference>
<dbReference type="GO" id="GO:0090307">
    <property type="term" value="P:mitotic spindle assembly"/>
    <property type="evidence" value="ECO:0007669"/>
    <property type="project" value="TreeGrafter"/>
</dbReference>
<dbReference type="GO" id="GO:0005876">
    <property type="term" value="C:spindle microtubule"/>
    <property type="evidence" value="ECO:0007669"/>
    <property type="project" value="TreeGrafter"/>
</dbReference>
<dbReference type="InterPro" id="IPR034085">
    <property type="entry name" value="TOG"/>
</dbReference>
<dbReference type="EMBL" id="CAJPEX010000184">
    <property type="protein sequence ID" value="CAG0914034.1"/>
    <property type="molecule type" value="Genomic_DNA"/>
</dbReference>